<dbReference type="PANTHER" id="PTHR43464">
    <property type="entry name" value="METHYLTRANSFERASE"/>
    <property type="match status" value="1"/>
</dbReference>
<feature type="domain" description="Methyltransferase type 12" evidence="1">
    <location>
        <begin position="64"/>
        <end position="159"/>
    </location>
</feature>
<dbReference type="RefSeq" id="WP_203922124.1">
    <property type="nucleotide sequence ID" value="NZ_BONZ01000068.1"/>
</dbReference>
<evidence type="ECO:0000313" key="3">
    <source>
        <dbReference type="Proteomes" id="UP000642748"/>
    </source>
</evidence>
<evidence type="ECO:0000259" key="1">
    <source>
        <dbReference type="Pfam" id="PF08242"/>
    </source>
</evidence>
<proteinExistence type="predicted"/>
<dbReference type="InterPro" id="IPR013217">
    <property type="entry name" value="Methyltransf_12"/>
</dbReference>
<dbReference type="AlphaFoldDB" id="A0A8J3VTN7"/>
<name>A0A8J3VTN7_9ACTN</name>
<organism evidence="2 3">
    <name type="scientific">Rugosimonospora africana</name>
    <dbReference type="NCBI Taxonomy" id="556532"/>
    <lineage>
        <taxon>Bacteria</taxon>
        <taxon>Bacillati</taxon>
        <taxon>Actinomycetota</taxon>
        <taxon>Actinomycetes</taxon>
        <taxon>Micromonosporales</taxon>
        <taxon>Micromonosporaceae</taxon>
        <taxon>Rugosimonospora</taxon>
    </lineage>
</organism>
<keyword evidence="3" id="KW-1185">Reference proteome</keyword>
<reference evidence="2" key="1">
    <citation type="submission" date="2021-01" db="EMBL/GenBank/DDBJ databases">
        <title>Whole genome shotgun sequence of Rugosimonospora africana NBRC 104875.</title>
        <authorList>
            <person name="Komaki H."/>
            <person name="Tamura T."/>
        </authorList>
    </citation>
    <scope>NUCLEOTIDE SEQUENCE</scope>
    <source>
        <strain evidence="2">NBRC 104875</strain>
    </source>
</reference>
<gene>
    <name evidence="2" type="ORF">Raf01_67990</name>
</gene>
<keyword evidence="2" id="KW-0808">Transferase</keyword>
<dbReference type="Gene3D" id="3.40.50.150">
    <property type="entry name" value="Vaccinia Virus protein VP39"/>
    <property type="match status" value="1"/>
</dbReference>
<dbReference type="Pfam" id="PF08242">
    <property type="entry name" value="Methyltransf_12"/>
    <property type="match status" value="1"/>
</dbReference>
<keyword evidence="2" id="KW-0489">Methyltransferase</keyword>
<dbReference type="InterPro" id="IPR029063">
    <property type="entry name" value="SAM-dependent_MTases_sf"/>
</dbReference>
<dbReference type="GO" id="GO:0032259">
    <property type="term" value="P:methylation"/>
    <property type="evidence" value="ECO:0007669"/>
    <property type="project" value="UniProtKB-KW"/>
</dbReference>
<protein>
    <submittedName>
        <fullName evidence="2">SAM-dependent methyltransferase</fullName>
    </submittedName>
</protein>
<evidence type="ECO:0000313" key="2">
    <source>
        <dbReference type="EMBL" id="GIH18627.1"/>
    </source>
</evidence>
<dbReference type="SUPFAM" id="SSF53335">
    <property type="entry name" value="S-adenosyl-L-methionine-dependent methyltransferases"/>
    <property type="match status" value="1"/>
</dbReference>
<dbReference type="CDD" id="cd02440">
    <property type="entry name" value="AdoMet_MTases"/>
    <property type="match status" value="1"/>
</dbReference>
<dbReference type="EMBL" id="BONZ01000068">
    <property type="protein sequence ID" value="GIH18627.1"/>
    <property type="molecule type" value="Genomic_DNA"/>
</dbReference>
<sequence>MVSVSGEIAANQANWDERVPSHLVAYGVDEFIADPGRISATVRDDLPLLSPHLPGRSPAGLTLLHLQCHIGLDTLSWARLGAAVTGLDFSAASIAAARNVADRAGLPARFIHSEIDHAASACRDRFDVIYTGIGALCWLPDLTRWARVIAELLAPGGVFYVRDSHPMLNSVDDERDDDVLVVSRPYFAGRPLRYDEGTTYADGSVRLTNATTYEWQHSLSEIVQSLLDAGLALTSLTEHRTIPWRALPVLVRSEHGWVLPEGSDRLPLTFSLTATKSVG</sequence>
<comment type="caution">
    <text evidence="2">The sequence shown here is derived from an EMBL/GenBank/DDBJ whole genome shotgun (WGS) entry which is preliminary data.</text>
</comment>
<dbReference type="PANTHER" id="PTHR43464:SF82">
    <property type="entry name" value="METHYLTRANSFERASE DOMAIN-CONTAINING PROTEIN"/>
    <property type="match status" value="1"/>
</dbReference>
<accession>A0A8J3VTN7</accession>
<dbReference type="GO" id="GO:0008168">
    <property type="term" value="F:methyltransferase activity"/>
    <property type="evidence" value="ECO:0007669"/>
    <property type="project" value="UniProtKB-KW"/>
</dbReference>
<dbReference type="Proteomes" id="UP000642748">
    <property type="component" value="Unassembled WGS sequence"/>
</dbReference>